<dbReference type="Pfam" id="PF23202">
    <property type="entry name" value="PAH_ZNF598"/>
    <property type="match status" value="1"/>
</dbReference>
<evidence type="ECO:0000256" key="4">
    <source>
        <dbReference type="ARBA" id="ARBA00012483"/>
    </source>
</evidence>
<dbReference type="InterPro" id="IPR013087">
    <property type="entry name" value="Znf_C2H2_type"/>
</dbReference>
<dbReference type="OrthoDB" id="3838338at2759"/>
<feature type="compositionally biased region" description="Low complexity" evidence="13">
    <location>
        <begin position="352"/>
        <end position="385"/>
    </location>
</feature>
<dbReference type="GO" id="GO:0016567">
    <property type="term" value="P:protein ubiquitination"/>
    <property type="evidence" value="ECO:0007669"/>
    <property type="project" value="TreeGrafter"/>
</dbReference>
<keyword evidence="7" id="KW-0808">Transferase</keyword>
<sequence>MSTSEVSHKQNSRGNGGKRGGNRGRDGNRGRGGRQNNQTKAPPPAEKPTEAVEAPAVTEPSEAGDGEVCWICAEPVKYYAVSQCNHRTCHVCALRLRALYKRNDCTFCKEPQETVIFTSSPDAPYESYSPASMPHKDSKLSVIFESQDIMEETLILLRFNCPDSACDYIGNGWGDLKLHVRATHGRVLCDLCIRFKKVFAHEHVLYPPNVLPIHLPSMNQRGPKSVSPDKVEGGVHPLCEFCRECFFSSDELYPHMRERHEECFICKRNEVRDQYFQNYEHLEKHFTNVHFPCRQSECQARKFVVFNSALDLKAHMVDEHGADMSARDRKDARRVQAEFTFEDPQRPGRQGGRQQQQQAPRSQAPPQAQGGPQAGGSRRAAFGGSLTTSQPAQPSSRATPVASRSSTPPEDGTARDPAVLERHAIFMSRLEALAGNSTNAVPAVRAAARGYRSSEASARDFISTVWNVLDHNLDSTASIVNAFVDLLDEEDKKQDLLASWRGFAVEQRHQFPDLIPTSVGSGYAGITSGRVLNAKNSTAARSRQQSSRQVLDRVARVANSSGTVTTAIVGSSSSAANSGGGPRVQAERFPALSSTKPSASSAGFRQPQRTTPWSAAASGSRGGTVEPRGNASSSKPAIASGSANRPPPPKLSSSAFPELPSAQMQRSQKPQVKGNVSLKNILGTTGTPQGSAWGEGGGGDFEGEVTPEAEPAPQTTGKGKRRGKQKQTLFTLGTFPN</sequence>
<evidence type="ECO:0000256" key="6">
    <source>
        <dbReference type="ARBA" id="ARBA00022553"/>
    </source>
</evidence>
<dbReference type="GO" id="GO:0008270">
    <property type="term" value="F:zinc ion binding"/>
    <property type="evidence" value="ECO:0007669"/>
    <property type="project" value="UniProtKB-KW"/>
</dbReference>
<feature type="compositionally biased region" description="Polar residues" evidence="13">
    <location>
        <begin position="592"/>
        <end position="613"/>
    </location>
</feature>
<dbReference type="Gene3D" id="3.30.40.10">
    <property type="entry name" value="Zinc/RING finger domain, C3HC4 (zinc finger)"/>
    <property type="match status" value="1"/>
</dbReference>
<evidence type="ECO:0000256" key="13">
    <source>
        <dbReference type="SAM" id="MobiDB-lite"/>
    </source>
</evidence>
<evidence type="ECO:0000256" key="3">
    <source>
        <dbReference type="ARBA" id="ARBA00004906"/>
    </source>
</evidence>
<dbReference type="PANTHER" id="PTHR22938:SF0">
    <property type="entry name" value="E3 UBIQUITIN-PROTEIN LIGASE ZNF598"/>
    <property type="match status" value="1"/>
</dbReference>
<evidence type="ECO:0000256" key="9">
    <source>
        <dbReference type="ARBA" id="ARBA00022771"/>
    </source>
</evidence>
<evidence type="ECO:0000256" key="12">
    <source>
        <dbReference type="PROSITE-ProRule" id="PRU00175"/>
    </source>
</evidence>
<evidence type="ECO:0000256" key="5">
    <source>
        <dbReference type="ARBA" id="ARBA00022490"/>
    </source>
</evidence>
<comment type="pathway">
    <text evidence="3">Protein modification; protein ubiquitination.</text>
</comment>
<dbReference type="InterPro" id="IPR013083">
    <property type="entry name" value="Znf_RING/FYVE/PHD"/>
</dbReference>
<keyword evidence="5" id="KW-0963">Cytoplasm</keyword>
<evidence type="ECO:0000313" key="15">
    <source>
        <dbReference type="EMBL" id="TEB39529.1"/>
    </source>
</evidence>
<keyword evidence="9 12" id="KW-0863">Zinc-finger</keyword>
<dbReference type="GO" id="GO:0061630">
    <property type="term" value="F:ubiquitin protein ligase activity"/>
    <property type="evidence" value="ECO:0007669"/>
    <property type="project" value="UniProtKB-EC"/>
</dbReference>
<evidence type="ECO:0000256" key="10">
    <source>
        <dbReference type="ARBA" id="ARBA00022833"/>
    </source>
</evidence>
<dbReference type="PROSITE" id="PS50089">
    <property type="entry name" value="ZF_RING_2"/>
    <property type="match status" value="1"/>
</dbReference>
<dbReference type="EMBL" id="QPFP01000001">
    <property type="protein sequence ID" value="TEB39529.1"/>
    <property type="molecule type" value="Genomic_DNA"/>
</dbReference>
<evidence type="ECO:0000256" key="2">
    <source>
        <dbReference type="ARBA" id="ARBA00004496"/>
    </source>
</evidence>
<evidence type="ECO:0000313" key="16">
    <source>
        <dbReference type="Proteomes" id="UP000298030"/>
    </source>
</evidence>
<dbReference type="AlphaFoldDB" id="A0A4Y7U122"/>
<comment type="caution">
    <text evidence="15">The sequence shown here is derived from an EMBL/GenBank/DDBJ whole genome shotgun (WGS) entry which is preliminary data.</text>
</comment>
<dbReference type="PANTHER" id="PTHR22938">
    <property type="entry name" value="ZINC FINGER PROTEIN 598"/>
    <property type="match status" value="1"/>
</dbReference>
<reference evidence="15 16" key="1">
    <citation type="journal article" date="2019" name="Nat. Ecol. Evol.">
        <title>Megaphylogeny resolves global patterns of mushroom evolution.</title>
        <authorList>
            <person name="Varga T."/>
            <person name="Krizsan K."/>
            <person name="Foldi C."/>
            <person name="Dima B."/>
            <person name="Sanchez-Garcia M."/>
            <person name="Sanchez-Ramirez S."/>
            <person name="Szollosi G.J."/>
            <person name="Szarkandi J.G."/>
            <person name="Papp V."/>
            <person name="Albert L."/>
            <person name="Andreopoulos W."/>
            <person name="Angelini C."/>
            <person name="Antonin V."/>
            <person name="Barry K.W."/>
            <person name="Bougher N.L."/>
            <person name="Buchanan P."/>
            <person name="Buyck B."/>
            <person name="Bense V."/>
            <person name="Catcheside P."/>
            <person name="Chovatia M."/>
            <person name="Cooper J."/>
            <person name="Damon W."/>
            <person name="Desjardin D."/>
            <person name="Finy P."/>
            <person name="Geml J."/>
            <person name="Haridas S."/>
            <person name="Hughes K."/>
            <person name="Justo A."/>
            <person name="Karasinski D."/>
            <person name="Kautmanova I."/>
            <person name="Kiss B."/>
            <person name="Kocsube S."/>
            <person name="Kotiranta H."/>
            <person name="LaButti K.M."/>
            <person name="Lechner B.E."/>
            <person name="Liimatainen K."/>
            <person name="Lipzen A."/>
            <person name="Lukacs Z."/>
            <person name="Mihaltcheva S."/>
            <person name="Morgado L.N."/>
            <person name="Niskanen T."/>
            <person name="Noordeloos M.E."/>
            <person name="Ohm R.A."/>
            <person name="Ortiz-Santana B."/>
            <person name="Ovrebo C."/>
            <person name="Racz N."/>
            <person name="Riley R."/>
            <person name="Savchenko A."/>
            <person name="Shiryaev A."/>
            <person name="Soop K."/>
            <person name="Spirin V."/>
            <person name="Szebenyi C."/>
            <person name="Tomsovsky M."/>
            <person name="Tulloss R.E."/>
            <person name="Uehling J."/>
            <person name="Grigoriev I.V."/>
            <person name="Vagvolgyi C."/>
            <person name="Papp T."/>
            <person name="Martin F.M."/>
            <person name="Miettinen O."/>
            <person name="Hibbett D.S."/>
            <person name="Nagy L.G."/>
        </authorList>
    </citation>
    <scope>NUCLEOTIDE SEQUENCE [LARGE SCALE GENOMIC DNA]</scope>
    <source>
        <strain evidence="15 16">FP101781</strain>
    </source>
</reference>
<dbReference type="CDD" id="cd16615">
    <property type="entry name" value="RING-HC_ZNF598"/>
    <property type="match status" value="1"/>
</dbReference>
<name>A0A4Y7U122_COPMI</name>
<dbReference type="InterPro" id="IPR044288">
    <property type="entry name" value="ZNF598/HEL2"/>
</dbReference>
<dbReference type="PROSITE" id="PS00028">
    <property type="entry name" value="ZINC_FINGER_C2H2_1"/>
    <property type="match status" value="1"/>
</dbReference>
<dbReference type="InterPro" id="IPR001841">
    <property type="entry name" value="Znf_RING"/>
</dbReference>
<dbReference type="InterPro" id="IPR056437">
    <property type="entry name" value="Znf-C2H2_ZNF598/HEL2"/>
</dbReference>
<evidence type="ECO:0000256" key="11">
    <source>
        <dbReference type="ARBA" id="ARBA00035113"/>
    </source>
</evidence>
<proteinExistence type="inferred from homology"/>
<dbReference type="EC" id="2.3.2.27" evidence="4"/>
<evidence type="ECO:0000256" key="7">
    <source>
        <dbReference type="ARBA" id="ARBA00022679"/>
    </source>
</evidence>
<evidence type="ECO:0000256" key="8">
    <source>
        <dbReference type="ARBA" id="ARBA00022723"/>
    </source>
</evidence>
<feature type="compositionally biased region" description="Polar residues" evidence="13">
    <location>
        <begin position="386"/>
        <end position="408"/>
    </location>
</feature>
<feature type="domain" description="RING-type" evidence="14">
    <location>
        <begin position="69"/>
        <end position="109"/>
    </location>
</feature>
<keyword evidence="8" id="KW-0479">Metal-binding</keyword>
<dbReference type="GO" id="GO:0072344">
    <property type="term" value="P:rescue of stalled ribosome"/>
    <property type="evidence" value="ECO:0007669"/>
    <property type="project" value="InterPro"/>
</dbReference>
<gene>
    <name evidence="15" type="ORF">FA13DRAFT_7555</name>
</gene>
<comment type="similarity">
    <text evidence="11">Belongs to the ZNF598/HEL2 family.</text>
</comment>
<feature type="region of interest" description="Disordered" evidence="13">
    <location>
        <begin position="1"/>
        <end position="62"/>
    </location>
</feature>
<dbReference type="Pfam" id="PF25447">
    <property type="entry name" value="RING_ZNF598"/>
    <property type="match status" value="1"/>
</dbReference>
<feature type="region of interest" description="Disordered" evidence="13">
    <location>
        <begin position="339"/>
        <end position="416"/>
    </location>
</feature>
<dbReference type="SMART" id="SM00355">
    <property type="entry name" value="ZnF_C2H2"/>
    <property type="match status" value="4"/>
</dbReference>
<organism evidence="15 16">
    <name type="scientific">Coprinellus micaceus</name>
    <name type="common">Glistening ink-cap mushroom</name>
    <name type="synonym">Coprinus micaceus</name>
    <dbReference type="NCBI Taxonomy" id="71717"/>
    <lineage>
        <taxon>Eukaryota</taxon>
        <taxon>Fungi</taxon>
        <taxon>Dikarya</taxon>
        <taxon>Basidiomycota</taxon>
        <taxon>Agaricomycotina</taxon>
        <taxon>Agaricomycetes</taxon>
        <taxon>Agaricomycetidae</taxon>
        <taxon>Agaricales</taxon>
        <taxon>Agaricineae</taxon>
        <taxon>Psathyrellaceae</taxon>
        <taxon>Coprinellus</taxon>
    </lineage>
</organism>
<dbReference type="GO" id="GO:0043022">
    <property type="term" value="F:ribosome binding"/>
    <property type="evidence" value="ECO:0007669"/>
    <property type="project" value="TreeGrafter"/>
</dbReference>
<dbReference type="Proteomes" id="UP000298030">
    <property type="component" value="Unassembled WGS sequence"/>
</dbReference>
<dbReference type="InterPro" id="IPR057634">
    <property type="entry name" value="PAH_ZNF598/HEL2"/>
</dbReference>
<keyword evidence="10" id="KW-0862">Zinc</keyword>
<evidence type="ECO:0000256" key="1">
    <source>
        <dbReference type="ARBA" id="ARBA00000900"/>
    </source>
</evidence>
<dbReference type="Pfam" id="PF23230">
    <property type="entry name" value="zf-C2H2_13"/>
    <property type="match status" value="1"/>
</dbReference>
<dbReference type="GO" id="GO:0005737">
    <property type="term" value="C:cytoplasm"/>
    <property type="evidence" value="ECO:0007669"/>
    <property type="project" value="UniProtKB-SubCell"/>
</dbReference>
<keyword evidence="6" id="KW-0597">Phosphoprotein</keyword>
<accession>A0A4Y7U122</accession>
<protein>
    <recommendedName>
        <fullName evidence="4">RING-type E3 ubiquitin transferase</fullName>
        <ecNumber evidence="4">2.3.2.27</ecNumber>
    </recommendedName>
</protein>
<keyword evidence="16" id="KW-1185">Reference proteome</keyword>
<evidence type="ECO:0000259" key="14">
    <source>
        <dbReference type="PROSITE" id="PS50089"/>
    </source>
</evidence>
<dbReference type="InterPro" id="IPR041888">
    <property type="entry name" value="RING-HC_ZNF598/HEL2"/>
</dbReference>
<dbReference type="STRING" id="71717.A0A4Y7U122"/>
<dbReference type="SUPFAM" id="SSF57850">
    <property type="entry name" value="RING/U-box"/>
    <property type="match status" value="1"/>
</dbReference>
<comment type="catalytic activity">
    <reaction evidence="1">
        <text>S-ubiquitinyl-[E2 ubiquitin-conjugating enzyme]-L-cysteine + [acceptor protein]-L-lysine = [E2 ubiquitin-conjugating enzyme]-L-cysteine + N(6)-ubiquitinyl-[acceptor protein]-L-lysine.</text>
        <dbReference type="EC" id="2.3.2.27"/>
    </reaction>
</comment>
<feature type="region of interest" description="Disordered" evidence="13">
    <location>
        <begin position="591"/>
        <end position="737"/>
    </location>
</feature>
<comment type="subcellular location">
    <subcellularLocation>
        <location evidence="2">Cytoplasm</location>
    </subcellularLocation>
</comment>